<accession>A0A7Z7J6J4</accession>
<evidence type="ECO:0000313" key="1">
    <source>
        <dbReference type="EMBL" id="SPC09364.1"/>
    </source>
</evidence>
<dbReference type="Pfam" id="PF07209">
    <property type="entry name" value="DUF1415"/>
    <property type="match status" value="1"/>
</dbReference>
<protein>
    <recommendedName>
        <fullName evidence="2">Peptidase</fullName>
    </recommendedName>
</protein>
<proteinExistence type="predicted"/>
<comment type="caution">
    <text evidence="1">The sequence shown here is derived from an EMBL/GenBank/DDBJ whole genome shotgun (WGS) entry which is preliminary data.</text>
</comment>
<reference evidence="1" key="1">
    <citation type="submission" date="2018-01" db="EMBL/GenBank/DDBJ databases">
        <authorList>
            <person name="Clerissi C."/>
        </authorList>
    </citation>
    <scope>NUCLEOTIDE SEQUENCE [LARGE SCALE GENOMIC DNA]</scope>
    <source>
        <strain evidence="1">Cupriavidus taiwanensis STM 6021</strain>
    </source>
</reference>
<sequence>MTLCRTLAIMSSATHSASPSDDAVIAATRHWLERAVIGLNLCPFAKSVYVKEQVRYVVSPVTGAPDVMDDLERELRLLADADPAQVDTTLLILPHAVADFLDFNDLLYFAERLLASLGLEGTLQIASFHPRYQFAGTEPDDIENYTNRAPYPILHLLREDSIARAAAAFPDAADIYERNQAVMRRLGHDGWRRWMAGEDEPESGPGPETGKA</sequence>
<organism evidence="1">
    <name type="scientific">Cupriavidus taiwanensis</name>
    <dbReference type="NCBI Taxonomy" id="164546"/>
    <lineage>
        <taxon>Bacteria</taxon>
        <taxon>Pseudomonadati</taxon>
        <taxon>Pseudomonadota</taxon>
        <taxon>Betaproteobacteria</taxon>
        <taxon>Burkholderiales</taxon>
        <taxon>Burkholderiaceae</taxon>
        <taxon>Cupriavidus</taxon>
    </lineage>
</organism>
<evidence type="ECO:0008006" key="2">
    <source>
        <dbReference type="Google" id="ProtNLM"/>
    </source>
</evidence>
<name>A0A7Z7J6J4_9BURK</name>
<gene>
    <name evidence="1" type="ORF">CBM2594_A40687</name>
</gene>
<dbReference type="Proteomes" id="UP000257139">
    <property type="component" value="Chromosome CBM2594_a"/>
</dbReference>
<dbReference type="InterPro" id="IPR009858">
    <property type="entry name" value="DUF1415"/>
</dbReference>
<dbReference type="AlphaFoldDB" id="A0A7Z7J6J4"/>
<dbReference type="EMBL" id="OGUU01000008">
    <property type="protein sequence ID" value="SPC09364.1"/>
    <property type="molecule type" value="Genomic_DNA"/>
</dbReference>